<gene>
    <name evidence="3" type="ORF">PAHAL_5G046000</name>
</gene>
<sequence length="101" mass="10683">MAAAGTGRKQQLAVAVVALVAMLLVAAATAQDCGVSGDTLNKCLSYCAYGGNANANACCGPLRNANFDCVCRNYWGKLQSNRYYANCVYKIKSRCGINRSC</sequence>
<dbReference type="Proteomes" id="UP000243499">
    <property type="component" value="Chromosome 5"/>
</dbReference>
<name>A0A2S3HNR7_9POAL</name>
<keyword evidence="1" id="KW-0732">Signal</keyword>
<evidence type="ECO:0000313" key="3">
    <source>
        <dbReference type="EMBL" id="PAN26900.1"/>
    </source>
</evidence>
<dbReference type="PANTHER" id="PTHR33122">
    <property type="entry name" value="LIPID BINDING PROTEIN-RELATED"/>
    <property type="match status" value="1"/>
</dbReference>
<feature type="signal peptide" evidence="1">
    <location>
        <begin position="1"/>
        <end position="30"/>
    </location>
</feature>
<dbReference type="EMBL" id="CM008050">
    <property type="protein sequence ID" value="PAN26900.1"/>
    <property type="molecule type" value="Genomic_DNA"/>
</dbReference>
<evidence type="ECO:0000259" key="2">
    <source>
        <dbReference type="Pfam" id="PF14368"/>
    </source>
</evidence>
<dbReference type="Gramene" id="PAN26900">
    <property type="protein sequence ID" value="PAN26900"/>
    <property type="gene ID" value="PAHAL_5G046000"/>
</dbReference>
<dbReference type="Gene3D" id="1.10.110.10">
    <property type="entry name" value="Plant lipid-transfer and hydrophobic proteins"/>
    <property type="match status" value="1"/>
</dbReference>
<reference evidence="3" key="1">
    <citation type="submission" date="2018-04" db="EMBL/GenBank/DDBJ databases">
        <title>WGS assembly of Panicum hallii.</title>
        <authorList>
            <person name="Lovell J."/>
            <person name="Jenkins J."/>
            <person name="Lowry D."/>
            <person name="Mamidi S."/>
            <person name="Sreedasyam A."/>
            <person name="Weng X."/>
            <person name="Barry K."/>
            <person name="Bonette J."/>
            <person name="Campitelli B."/>
            <person name="Daum C."/>
            <person name="Gordon S."/>
            <person name="Gould B."/>
            <person name="Lipzen A."/>
            <person name="Macqueen A."/>
            <person name="Palacio-Mejia J."/>
            <person name="Plott C."/>
            <person name="Shakirov E."/>
            <person name="Shu S."/>
            <person name="Yoshinaga Y."/>
            <person name="Zane M."/>
            <person name="Rokhsar D."/>
            <person name="Grimwood J."/>
            <person name="Schmutz J."/>
            <person name="Juenger T."/>
        </authorList>
    </citation>
    <scope>NUCLEOTIDE SEQUENCE [LARGE SCALE GENOMIC DNA]</scope>
    <source>
        <strain evidence="3">FIL2</strain>
    </source>
</reference>
<proteinExistence type="predicted"/>
<dbReference type="InterPro" id="IPR016140">
    <property type="entry name" value="Bifunc_inhib/LTP/seed_store"/>
</dbReference>
<evidence type="ECO:0000256" key="1">
    <source>
        <dbReference type="SAM" id="SignalP"/>
    </source>
</evidence>
<dbReference type="PANTHER" id="PTHR33122:SF62">
    <property type="entry name" value="OS01G0914300 PROTEIN"/>
    <property type="match status" value="1"/>
</dbReference>
<dbReference type="InterPro" id="IPR039265">
    <property type="entry name" value="DIR1-like"/>
</dbReference>
<feature type="chain" id="PRO_5015504660" description="Bifunctional inhibitor/plant lipid transfer protein/seed storage helical domain-containing protein" evidence="1">
    <location>
        <begin position="31"/>
        <end position="101"/>
    </location>
</feature>
<protein>
    <recommendedName>
        <fullName evidence="2">Bifunctional inhibitor/plant lipid transfer protein/seed storage helical domain-containing protein</fullName>
    </recommendedName>
</protein>
<dbReference type="SUPFAM" id="SSF47699">
    <property type="entry name" value="Bifunctional inhibitor/lipid-transfer protein/seed storage 2S albumin"/>
    <property type="match status" value="1"/>
</dbReference>
<feature type="domain" description="Bifunctional inhibitor/plant lipid transfer protein/seed storage helical" evidence="2">
    <location>
        <begin position="16"/>
        <end position="99"/>
    </location>
</feature>
<dbReference type="InterPro" id="IPR036312">
    <property type="entry name" value="Bifun_inhib/LTP/seed_sf"/>
</dbReference>
<accession>A0A2S3HNR7</accession>
<dbReference type="GO" id="GO:0009627">
    <property type="term" value="P:systemic acquired resistance"/>
    <property type="evidence" value="ECO:0007669"/>
    <property type="project" value="InterPro"/>
</dbReference>
<dbReference type="AlphaFoldDB" id="A0A2S3HNR7"/>
<dbReference type="Pfam" id="PF14368">
    <property type="entry name" value="LTP_2"/>
    <property type="match status" value="1"/>
</dbReference>
<dbReference type="GO" id="GO:0005504">
    <property type="term" value="F:fatty acid binding"/>
    <property type="evidence" value="ECO:0007669"/>
    <property type="project" value="InterPro"/>
</dbReference>
<organism evidence="3">
    <name type="scientific">Panicum hallii</name>
    <dbReference type="NCBI Taxonomy" id="206008"/>
    <lineage>
        <taxon>Eukaryota</taxon>
        <taxon>Viridiplantae</taxon>
        <taxon>Streptophyta</taxon>
        <taxon>Embryophyta</taxon>
        <taxon>Tracheophyta</taxon>
        <taxon>Spermatophyta</taxon>
        <taxon>Magnoliopsida</taxon>
        <taxon>Liliopsida</taxon>
        <taxon>Poales</taxon>
        <taxon>Poaceae</taxon>
        <taxon>PACMAD clade</taxon>
        <taxon>Panicoideae</taxon>
        <taxon>Panicodae</taxon>
        <taxon>Paniceae</taxon>
        <taxon>Panicinae</taxon>
        <taxon>Panicum</taxon>
        <taxon>Panicum sect. Panicum</taxon>
    </lineage>
</organism>